<evidence type="ECO:0000313" key="7">
    <source>
        <dbReference type="Proteomes" id="UP001172082"/>
    </source>
</evidence>
<organism evidence="6 7">
    <name type="scientific">Splendidivirga corallicola</name>
    <dbReference type="NCBI Taxonomy" id="3051826"/>
    <lineage>
        <taxon>Bacteria</taxon>
        <taxon>Pseudomonadati</taxon>
        <taxon>Bacteroidota</taxon>
        <taxon>Cytophagia</taxon>
        <taxon>Cytophagales</taxon>
        <taxon>Splendidivirgaceae</taxon>
        <taxon>Splendidivirga</taxon>
    </lineage>
</organism>
<feature type="transmembrane region" description="Helical" evidence="5">
    <location>
        <begin position="365"/>
        <end position="383"/>
    </location>
</feature>
<reference evidence="6" key="1">
    <citation type="submission" date="2023-06" db="EMBL/GenBank/DDBJ databases">
        <title>Genomic of Parafulvivirga corallium.</title>
        <authorList>
            <person name="Wang G."/>
        </authorList>
    </citation>
    <scope>NUCLEOTIDE SEQUENCE</scope>
    <source>
        <strain evidence="6">BMA10</strain>
    </source>
</reference>
<dbReference type="InterPro" id="IPR001046">
    <property type="entry name" value="NRAMP_fam"/>
</dbReference>
<evidence type="ECO:0000256" key="1">
    <source>
        <dbReference type="ARBA" id="ARBA00004141"/>
    </source>
</evidence>
<keyword evidence="2 5" id="KW-0812">Transmembrane</keyword>
<feature type="transmembrane region" description="Helical" evidence="5">
    <location>
        <begin position="140"/>
        <end position="156"/>
    </location>
</feature>
<dbReference type="RefSeq" id="WP_346754345.1">
    <property type="nucleotide sequence ID" value="NZ_JAUJEA010000011.1"/>
</dbReference>
<feature type="transmembrane region" description="Helical" evidence="5">
    <location>
        <begin position="106"/>
        <end position="134"/>
    </location>
</feature>
<proteinExistence type="predicted"/>
<feature type="transmembrane region" description="Helical" evidence="5">
    <location>
        <begin position="316"/>
        <end position="344"/>
    </location>
</feature>
<sequence length="450" mass="50072">MTDTNPYVLNSDSIQEPPSSLKDRLKYLGPGFILSASIVGSGELIATTSLGAKAGFVTFWVIIVSCLVKVAIQVEFGKYAIYSGQTTMTAFNRLPGLKIGKAHWTIWTWLGLMIIKFLQVGGIVGGAALVLNIAFPNVPVMVWSLICALSVSLFIYKGYYKFVEQFSVVLIATFTVLTLVSVVFVQFTPYAVSPNEFLSGLTFRLPKEAVIVAFGAFGITGIGGDEIMSYNYWLIEKGYAAYTGPREETESWRNRAKGWIKIMYLDATVSMLIYTLTTAAFYLLGAAILNRQGLLPEGMELIKTLTNLYTESLGTWAYVVFLIAAFIVLYSTLFGALAIWTRLFPDAFSQIGWIDFTNTKQRKKTIAILSWSFPLIWSLLFLLMKAPALMVIIGGLTTSVILLIVVYASFYFRYKFLPGFLKPSRIYDLLFWLSVLSIIVVGSYGIYQII</sequence>
<protein>
    <submittedName>
        <fullName evidence="6">Nramp family divalent metal transporter</fullName>
    </submittedName>
</protein>
<evidence type="ECO:0000256" key="2">
    <source>
        <dbReference type="ARBA" id="ARBA00022692"/>
    </source>
</evidence>
<evidence type="ECO:0000256" key="5">
    <source>
        <dbReference type="SAM" id="Phobius"/>
    </source>
</evidence>
<feature type="transmembrane region" description="Helical" evidence="5">
    <location>
        <begin position="426"/>
        <end position="447"/>
    </location>
</feature>
<evidence type="ECO:0000256" key="4">
    <source>
        <dbReference type="ARBA" id="ARBA00023136"/>
    </source>
</evidence>
<dbReference type="EMBL" id="JAUJEA010000011">
    <property type="protein sequence ID" value="MDN5204321.1"/>
    <property type="molecule type" value="Genomic_DNA"/>
</dbReference>
<comment type="caution">
    <text evidence="6">The sequence shown here is derived from an EMBL/GenBank/DDBJ whole genome shotgun (WGS) entry which is preliminary data.</text>
</comment>
<comment type="subcellular location">
    <subcellularLocation>
        <location evidence="1">Membrane</location>
        <topology evidence="1">Multi-pass membrane protein</topology>
    </subcellularLocation>
</comment>
<feature type="transmembrane region" description="Helical" evidence="5">
    <location>
        <begin position="389"/>
        <end position="414"/>
    </location>
</feature>
<name>A0ABT8KU61_9BACT</name>
<dbReference type="PANTHER" id="PTHR11706">
    <property type="entry name" value="SOLUTE CARRIER PROTEIN FAMILY 11 MEMBER"/>
    <property type="match status" value="1"/>
</dbReference>
<evidence type="ECO:0000256" key="3">
    <source>
        <dbReference type="ARBA" id="ARBA00022989"/>
    </source>
</evidence>
<gene>
    <name evidence="6" type="ORF">QQ008_23215</name>
</gene>
<feature type="transmembrane region" description="Helical" evidence="5">
    <location>
        <begin position="52"/>
        <end position="72"/>
    </location>
</feature>
<feature type="transmembrane region" description="Helical" evidence="5">
    <location>
        <begin position="209"/>
        <end position="228"/>
    </location>
</feature>
<keyword evidence="3 5" id="KW-1133">Transmembrane helix</keyword>
<evidence type="ECO:0000313" key="6">
    <source>
        <dbReference type="EMBL" id="MDN5204321.1"/>
    </source>
</evidence>
<feature type="transmembrane region" description="Helical" evidence="5">
    <location>
        <begin position="263"/>
        <end position="289"/>
    </location>
</feature>
<feature type="transmembrane region" description="Helical" evidence="5">
    <location>
        <begin position="168"/>
        <end position="189"/>
    </location>
</feature>
<dbReference type="PANTHER" id="PTHR11706:SF3">
    <property type="entry name" value="METAL ION TRANSPORT PROTEIN"/>
    <property type="match status" value="1"/>
</dbReference>
<dbReference type="Proteomes" id="UP001172082">
    <property type="component" value="Unassembled WGS sequence"/>
</dbReference>
<accession>A0ABT8KU61</accession>
<keyword evidence="4 5" id="KW-0472">Membrane</keyword>
<dbReference type="NCBIfam" id="NF037982">
    <property type="entry name" value="Nramp_1"/>
    <property type="match status" value="1"/>
</dbReference>
<keyword evidence="7" id="KW-1185">Reference proteome</keyword>